<evidence type="ECO:0000313" key="3">
    <source>
        <dbReference type="Proteomes" id="UP000002357"/>
    </source>
</evidence>
<evidence type="ECO:0000313" key="2">
    <source>
        <dbReference type="EMBL" id="EFG08967.1"/>
    </source>
</evidence>
<dbReference type="Proteomes" id="UP000002357">
    <property type="component" value="Chromosome"/>
</dbReference>
<reference evidence="2 3" key="1">
    <citation type="journal article" date="2010" name="Genome Biol. Evol.">
        <title>The sequence of a 1.8-mb bacterial linear plasmid reveals a rich evolutionary reservoir of secondary metabolic pathways.</title>
        <authorList>
            <person name="Medema M.H."/>
            <person name="Trefzer A."/>
            <person name="Kovalchuk A."/>
            <person name="van den Berg M."/>
            <person name="Mueller U."/>
            <person name="Heijne W."/>
            <person name="Wu L."/>
            <person name="Alam M.T."/>
            <person name="Ronning C.M."/>
            <person name="Nierman W.C."/>
            <person name="Bovenberg R.A.L."/>
            <person name="Breitling R."/>
            <person name="Takano E."/>
        </authorList>
    </citation>
    <scope>NUCLEOTIDE SEQUENCE [LARGE SCALE GENOMIC DNA]</scope>
    <source>
        <strain evidence="3">ATCC 27064 / DSM 738 / JCM 4710 / NBRC 13307 / NCIMB 12785 / NRRL 3585 / VKM Ac-602</strain>
    </source>
</reference>
<accession>E2Q429</accession>
<proteinExistence type="predicted"/>
<organism evidence="2 3">
    <name type="scientific">Streptomyces clavuligerus</name>
    <dbReference type="NCBI Taxonomy" id="1901"/>
    <lineage>
        <taxon>Bacteria</taxon>
        <taxon>Bacillati</taxon>
        <taxon>Actinomycetota</taxon>
        <taxon>Actinomycetes</taxon>
        <taxon>Kitasatosporales</taxon>
        <taxon>Streptomycetaceae</taxon>
        <taxon>Streptomyces</taxon>
    </lineage>
</organism>
<protein>
    <submittedName>
        <fullName evidence="2">Uncharacterized protein</fullName>
    </submittedName>
</protein>
<evidence type="ECO:0000256" key="1">
    <source>
        <dbReference type="SAM" id="MobiDB-lite"/>
    </source>
</evidence>
<dbReference type="AlphaFoldDB" id="E2Q429"/>
<gene>
    <name evidence="2" type="ORF">SCLAV_3893</name>
</gene>
<feature type="compositionally biased region" description="Basic residues" evidence="1">
    <location>
        <begin position="53"/>
        <end position="67"/>
    </location>
</feature>
<sequence length="87" mass="9293">MLVAQCHGRTSTPAAKPWRALRACPPERARPGPRRVPGTPYGRNRSAGCAGAGRRRISGGRSSRSHSRSGTPGRVRPEPAHSRASRS</sequence>
<dbReference type="EMBL" id="CM000913">
    <property type="protein sequence ID" value="EFG08967.1"/>
    <property type="molecule type" value="Genomic_DNA"/>
</dbReference>
<keyword evidence="3" id="KW-1185">Reference proteome</keyword>
<name>E2Q429_STRCL</name>
<feature type="region of interest" description="Disordered" evidence="1">
    <location>
        <begin position="1"/>
        <end position="87"/>
    </location>
</feature>